<protein>
    <submittedName>
        <fullName evidence="1">Uncharacterized protein</fullName>
    </submittedName>
</protein>
<organism evidence="1 2">
    <name type="scientific">Perkinsus olseni</name>
    <name type="common">Perkinsus atlanticus</name>
    <dbReference type="NCBI Taxonomy" id="32597"/>
    <lineage>
        <taxon>Eukaryota</taxon>
        <taxon>Sar</taxon>
        <taxon>Alveolata</taxon>
        <taxon>Perkinsozoa</taxon>
        <taxon>Perkinsea</taxon>
        <taxon>Perkinsida</taxon>
        <taxon>Perkinsidae</taxon>
        <taxon>Perkinsus</taxon>
    </lineage>
</organism>
<evidence type="ECO:0000313" key="1">
    <source>
        <dbReference type="EMBL" id="KAF4753553.1"/>
    </source>
</evidence>
<dbReference type="AlphaFoldDB" id="A0A7J6U7J8"/>
<gene>
    <name evidence="1" type="ORF">FOZ62_017040</name>
</gene>
<reference evidence="1 2" key="1">
    <citation type="submission" date="2020-04" db="EMBL/GenBank/DDBJ databases">
        <title>Perkinsus olseni comparative genomics.</title>
        <authorList>
            <person name="Bogema D.R."/>
        </authorList>
    </citation>
    <scope>NUCLEOTIDE SEQUENCE [LARGE SCALE GENOMIC DNA]</scope>
    <source>
        <strain evidence="1">ATCC PRA-205</strain>
    </source>
</reference>
<dbReference type="EMBL" id="JABANM010001867">
    <property type="protein sequence ID" value="KAF4753553.1"/>
    <property type="molecule type" value="Genomic_DNA"/>
</dbReference>
<accession>A0A7J6U7J8</accession>
<evidence type="ECO:0000313" key="2">
    <source>
        <dbReference type="Proteomes" id="UP000574390"/>
    </source>
</evidence>
<name>A0A7J6U7J8_PEROL</name>
<comment type="caution">
    <text evidence="1">The sequence shown here is derived from an EMBL/GenBank/DDBJ whole genome shotgun (WGS) entry which is preliminary data.</text>
</comment>
<sequence length="88" mass="9754">MPFSGPIYNQRGSSLLLGLALASESSNDISLGPVRSSAEGSGWTAEADAFFRRTRWPLSQSLHRSLVDSLWPLSVIRNADTVRREMYI</sequence>
<proteinExistence type="predicted"/>
<dbReference type="Proteomes" id="UP000574390">
    <property type="component" value="Unassembled WGS sequence"/>
</dbReference>